<proteinExistence type="inferred from homology"/>
<gene>
    <name evidence="4" type="ORF">KP509_13G061000</name>
</gene>
<evidence type="ECO:0000259" key="3">
    <source>
        <dbReference type="SMART" id="SM00499"/>
    </source>
</evidence>
<evidence type="ECO:0000256" key="2">
    <source>
        <dbReference type="SAM" id="SignalP"/>
    </source>
</evidence>
<keyword evidence="1" id="KW-0813">Transport</keyword>
<dbReference type="PRINTS" id="PR00382">
    <property type="entry name" value="LIPIDTRNSFER"/>
</dbReference>
<sequence length="117" mass="12204">MAFYSNARNVLCLMLAAALMIELGDAISCTQVTIELAPCAGYLQGGGASSACCANVQQLYMQTLNDREAKVEACNCIKGVLNSFPSVTDAQIGGLASACGVQLSFTPSRNIDCNSLQ</sequence>
<keyword evidence="2" id="KW-0732">Signal</keyword>
<dbReference type="SUPFAM" id="SSF47699">
    <property type="entry name" value="Bifunctional inhibitor/lipid-transfer protein/seed storage 2S albumin"/>
    <property type="match status" value="1"/>
</dbReference>
<dbReference type="SMART" id="SM00499">
    <property type="entry name" value="AAI"/>
    <property type="match status" value="1"/>
</dbReference>
<evidence type="ECO:0000313" key="5">
    <source>
        <dbReference type="Proteomes" id="UP000825935"/>
    </source>
</evidence>
<dbReference type="GO" id="GO:0008289">
    <property type="term" value="F:lipid binding"/>
    <property type="evidence" value="ECO:0007669"/>
    <property type="project" value="UniProtKB-KW"/>
</dbReference>
<dbReference type="InterPro" id="IPR036312">
    <property type="entry name" value="Bifun_inhib/LTP/seed_sf"/>
</dbReference>
<keyword evidence="5" id="KW-1185">Reference proteome</keyword>
<dbReference type="Gene3D" id="1.10.110.10">
    <property type="entry name" value="Plant lipid-transfer and hydrophobic proteins"/>
    <property type="match status" value="1"/>
</dbReference>
<name>A0A8T2TE00_CERRI</name>
<feature type="domain" description="Bifunctional inhibitor/plant lipid transfer protein/seed storage helical" evidence="3">
    <location>
        <begin position="29"/>
        <end position="113"/>
    </location>
</feature>
<dbReference type="OrthoDB" id="649864at2759"/>
<dbReference type="Pfam" id="PF00234">
    <property type="entry name" value="Tryp_alpha_amyl"/>
    <property type="match status" value="1"/>
</dbReference>
<feature type="signal peptide" evidence="2">
    <location>
        <begin position="1"/>
        <end position="26"/>
    </location>
</feature>
<dbReference type="EMBL" id="CM035418">
    <property type="protein sequence ID" value="KAH7421511.1"/>
    <property type="molecule type" value="Genomic_DNA"/>
</dbReference>
<reference evidence="4" key="1">
    <citation type="submission" date="2021-08" db="EMBL/GenBank/DDBJ databases">
        <title>WGS assembly of Ceratopteris richardii.</title>
        <authorList>
            <person name="Marchant D.B."/>
            <person name="Chen G."/>
            <person name="Jenkins J."/>
            <person name="Shu S."/>
            <person name="Leebens-Mack J."/>
            <person name="Grimwood J."/>
            <person name="Schmutz J."/>
            <person name="Soltis P."/>
            <person name="Soltis D."/>
            <person name="Chen Z.-H."/>
        </authorList>
    </citation>
    <scope>NUCLEOTIDE SEQUENCE</scope>
    <source>
        <strain evidence="4">Whitten #5841</strain>
        <tissue evidence="4">Leaf</tissue>
    </source>
</reference>
<evidence type="ECO:0000313" key="4">
    <source>
        <dbReference type="EMBL" id="KAH7421511.1"/>
    </source>
</evidence>
<organism evidence="4 5">
    <name type="scientific">Ceratopteris richardii</name>
    <name type="common">Triangle waterfern</name>
    <dbReference type="NCBI Taxonomy" id="49495"/>
    <lineage>
        <taxon>Eukaryota</taxon>
        <taxon>Viridiplantae</taxon>
        <taxon>Streptophyta</taxon>
        <taxon>Embryophyta</taxon>
        <taxon>Tracheophyta</taxon>
        <taxon>Polypodiopsida</taxon>
        <taxon>Polypodiidae</taxon>
        <taxon>Polypodiales</taxon>
        <taxon>Pteridineae</taxon>
        <taxon>Pteridaceae</taxon>
        <taxon>Parkerioideae</taxon>
        <taxon>Ceratopteris</taxon>
    </lineage>
</organism>
<dbReference type="InterPro" id="IPR000528">
    <property type="entry name" value="Plant_nsLTP"/>
</dbReference>
<dbReference type="OMA" id="SACCANV"/>
<dbReference type="CDD" id="cd01960">
    <property type="entry name" value="nsLTP1"/>
    <property type="match status" value="1"/>
</dbReference>
<keyword evidence="1" id="KW-0446">Lipid-binding</keyword>
<dbReference type="InterPro" id="IPR016140">
    <property type="entry name" value="Bifunc_inhib/LTP/seed_store"/>
</dbReference>
<evidence type="ECO:0000256" key="1">
    <source>
        <dbReference type="RuleBase" id="RU000628"/>
    </source>
</evidence>
<comment type="caution">
    <text evidence="4">The sequence shown here is derived from an EMBL/GenBank/DDBJ whole genome shotgun (WGS) entry which is preliminary data.</text>
</comment>
<feature type="chain" id="PRO_5035885053" description="Non-specific lipid-transfer protein" evidence="2">
    <location>
        <begin position="27"/>
        <end position="117"/>
    </location>
</feature>
<dbReference type="Proteomes" id="UP000825935">
    <property type="component" value="Chromosome 13"/>
</dbReference>
<protein>
    <recommendedName>
        <fullName evidence="1">Non-specific lipid-transfer protein</fullName>
    </recommendedName>
</protein>
<accession>A0A8T2TE00</accession>
<dbReference type="AlphaFoldDB" id="A0A8T2TE00"/>
<dbReference type="GO" id="GO:0006869">
    <property type="term" value="P:lipid transport"/>
    <property type="evidence" value="ECO:0007669"/>
    <property type="project" value="InterPro"/>
</dbReference>
<dbReference type="PANTHER" id="PTHR33076">
    <property type="entry name" value="NON-SPECIFIC LIPID-TRANSFER PROTEIN 2-RELATED"/>
    <property type="match status" value="1"/>
</dbReference>
<comment type="function">
    <text evidence="1">Plant non-specific lipid-transfer proteins transfer phospholipids as well as galactolipids across membranes. May play a role in wax or cutin deposition in the cell walls of expanding epidermal cells and certain secretory tissues.</text>
</comment>
<comment type="similarity">
    <text evidence="1">Belongs to the plant LTP family.</text>
</comment>